<dbReference type="STRING" id="159449.B4N89_46110"/>
<accession>A0A1T3NJF8</accession>
<dbReference type="Proteomes" id="UP000190037">
    <property type="component" value="Unassembled WGS sequence"/>
</dbReference>
<dbReference type="SUPFAM" id="SSF56349">
    <property type="entry name" value="DNA breaking-rejoining enzymes"/>
    <property type="match status" value="1"/>
</dbReference>
<organism evidence="1 2">
    <name type="scientific">Embleya scabrispora</name>
    <dbReference type="NCBI Taxonomy" id="159449"/>
    <lineage>
        <taxon>Bacteria</taxon>
        <taxon>Bacillati</taxon>
        <taxon>Actinomycetota</taxon>
        <taxon>Actinomycetes</taxon>
        <taxon>Kitasatosporales</taxon>
        <taxon>Streptomycetaceae</taxon>
        <taxon>Embleya</taxon>
    </lineage>
</organism>
<keyword evidence="2" id="KW-1185">Reference proteome</keyword>
<dbReference type="EMBL" id="MWQN01000005">
    <property type="protein sequence ID" value="OPC76850.1"/>
    <property type="molecule type" value="Genomic_DNA"/>
</dbReference>
<evidence type="ECO:0000313" key="1">
    <source>
        <dbReference type="EMBL" id="OPC76850.1"/>
    </source>
</evidence>
<dbReference type="OrthoDB" id="3216692at2"/>
<comment type="caution">
    <text evidence="1">The sequence shown here is derived from an EMBL/GenBank/DDBJ whole genome shotgun (WGS) entry which is preliminary data.</text>
</comment>
<dbReference type="RefSeq" id="WP_078982698.1">
    <property type="nucleotide sequence ID" value="NZ_MWQN01000005.1"/>
</dbReference>
<dbReference type="AlphaFoldDB" id="A0A1T3NJF8"/>
<name>A0A1T3NJF8_9ACTN</name>
<proteinExistence type="predicted"/>
<evidence type="ECO:0000313" key="2">
    <source>
        <dbReference type="Proteomes" id="UP000190037"/>
    </source>
</evidence>
<sequence>MALNADGWCRLCWRQAASQRTGRRSIGVVEANADGQQLFLANLFRQKRLPPQTPSTETMPNAGRYPVIHRQGVLVDLVRDILAGQQAGFPDPPIPELALLLEQAAAEHAARHGWSKTRRNSATAALRILLALQDTPGAPITTTEIARLTALSANARPLEEILDAVGMLDDDKESTLDAWFARQSRDLPEPMAGELRTWFEILRDGRTTPPRFRPKSTNTIRVRTRALIPVLKSWEADGHRSLRTITRNHVQDALPTSGSRRALTGSALRSLFRVLKARKVVFVNPTVRIRTGKPETRQPLPMSLAVVREALGSPNPARQALAALVAFHAPRSGDIRALRLTDVRDGRMYLPTHTILLADEARNLVGRWLDHRATHWPRTLNPHLFINTFTAVRTVPVSHVWINKTLGVSAQAVREDRILHEAAATFGDPRRLCDLFGLSILAARRYTDTVNGPTLGSATQAPR</sequence>
<reference evidence="1 2" key="1">
    <citation type="submission" date="2017-03" db="EMBL/GenBank/DDBJ databases">
        <title>Draft genome sequence of Streptomyces scabrisporus NF3, endophyte isolated from Amphipterygium adstringens.</title>
        <authorList>
            <person name="Vazquez M."/>
            <person name="Ceapa C.D."/>
            <person name="Rodriguez Luna D."/>
            <person name="Sanchez Esquivel S."/>
        </authorList>
    </citation>
    <scope>NUCLEOTIDE SEQUENCE [LARGE SCALE GENOMIC DNA]</scope>
    <source>
        <strain evidence="1 2">NF3</strain>
    </source>
</reference>
<gene>
    <name evidence="1" type="ORF">B4N89_46110</name>
</gene>
<protein>
    <recommendedName>
        <fullName evidence="3">Core-binding (CB) domain-containing protein</fullName>
    </recommendedName>
</protein>
<dbReference type="InterPro" id="IPR011010">
    <property type="entry name" value="DNA_brk_join_enz"/>
</dbReference>
<evidence type="ECO:0008006" key="3">
    <source>
        <dbReference type="Google" id="ProtNLM"/>
    </source>
</evidence>
<dbReference type="GO" id="GO:0003677">
    <property type="term" value="F:DNA binding"/>
    <property type="evidence" value="ECO:0007669"/>
    <property type="project" value="InterPro"/>
</dbReference>